<dbReference type="Gene3D" id="2.40.70.10">
    <property type="entry name" value="Acid Proteases"/>
    <property type="match status" value="1"/>
</dbReference>
<dbReference type="InterPro" id="IPR001969">
    <property type="entry name" value="Aspartic_peptidase_AS"/>
</dbReference>
<organism evidence="2 3">
    <name type="scientific">Vigna mungo</name>
    <name type="common">Black gram</name>
    <name type="synonym">Phaseolus mungo</name>
    <dbReference type="NCBI Taxonomy" id="3915"/>
    <lineage>
        <taxon>Eukaryota</taxon>
        <taxon>Viridiplantae</taxon>
        <taxon>Streptophyta</taxon>
        <taxon>Embryophyta</taxon>
        <taxon>Tracheophyta</taxon>
        <taxon>Spermatophyta</taxon>
        <taxon>Magnoliopsida</taxon>
        <taxon>eudicotyledons</taxon>
        <taxon>Gunneridae</taxon>
        <taxon>Pentapetalae</taxon>
        <taxon>rosids</taxon>
        <taxon>fabids</taxon>
        <taxon>Fabales</taxon>
        <taxon>Fabaceae</taxon>
        <taxon>Papilionoideae</taxon>
        <taxon>50 kb inversion clade</taxon>
        <taxon>NPAAA clade</taxon>
        <taxon>indigoferoid/millettioid clade</taxon>
        <taxon>Phaseoleae</taxon>
        <taxon>Vigna</taxon>
    </lineage>
</organism>
<dbReference type="CDD" id="cd00303">
    <property type="entry name" value="retropepsin_like"/>
    <property type="match status" value="1"/>
</dbReference>
<protein>
    <submittedName>
        <fullName evidence="2">Uncharacterized protein</fullName>
    </submittedName>
</protein>
<dbReference type="GO" id="GO:0006508">
    <property type="term" value="P:proteolysis"/>
    <property type="evidence" value="ECO:0007669"/>
    <property type="project" value="InterPro"/>
</dbReference>
<name>A0AAQ3MTI4_VIGMU</name>
<proteinExistence type="predicted"/>
<dbReference type="EMBL" id="CP144692">
    <property type="protein sequence ID" value="WVY96967.1"/>
    <property type="molecule type" value="Genomic_DNA"/>
</dbReference>
<evidence type="ECO:0000313" key="2">
    <source>
        <dbReference type="EMBL" id="WVY96967.1"/>
    </source>
</evidence>
<evidence type="ECO:0000313" key="3">
    <source>
        <dbReference type="Proteomes" id="UP001374535"/>
    </source>
</evidence>
<dbReference type="InterPro" id="IPR021109">
    <property type="entry name" value="Peptidase_aspartic_dom_sf"/>
</dbReference>
<gene>
    <name evidence="2" type="ORF">V8G54_029118</name>
</gene>
<sequence length="410" mass="45408">MAASPQDELTKVNVKLTKLNFKLEQLLLFHVNLSNTLHDIANCTTAIEFQPPPTLHTPHPDHSNLTSPPLMAPMLLAGFSKSINRLIIIRPLLTSASRFLPSILKAKLLHASSGCSTTGCCHLRTPTSAHWNCDSLLPSSMTPLLHSPNLRCEVTTLQPPNLPHVIALAKLHDDKFRSSPLLFNRFGLPPPFSPPPPNTPSPTKPFPPLLPTPTTKLPIKKLTEAEMQSRREKNICFNCDERYIRGHCCKQQFLLLTTFNTEDGDENASTKDIPNSEGVPQVTGLINLHEFSGQWSPRTFWVTGSIQGYAAQILIDSGATHNFIQNKVAQFLRLPTQPTPSPLSVMVGNGTFLPCSSLCPNITLTLDSRDFSINLYTLDLSGIHVVLSVHWLSMISPFVMNYNGPFMRFT</sequence>
<keyword evidence="3" id="KW-1185">Reference proteome</keyword>
<evidence type="ECO:0000256" key="1">
    <source>
        <dbReference type="SAM" id="MobiDB-lite"/>
    </source>
</evidence>
<dbReference type="GO" id="GO:0004190">
    <property type="term" value="F:aspartic-type endopeptidase activity"/>
    <property type="evidence" value="ECO:0007669"/>
    <property type="project" value="InterPro"/>
</dbReference>
<dbReference type="AlphaFoldDB" id="A0AAQ3MTI4"/>
<dbReference type="SUPFAM" id="SSF50630">
    <property type="entry name" value="Acid proteases"/>
    <property type="match status" value="1"/>
</dbReference>
<dbReference type="PROSITE" id="PS00141">
    <property type="entry name" value="ASP_PROTEASE"/>
    <property type="match status" value="1"/>
</dbReference>
<dbReference type="Proteomes" id="UP001374535">
    <property type="component" value="Chromosome 9"/>
</dbReference>
<dbReference type="Pfam" id="PF08284">
    <property type="entry name" value="RVP_2"/>
    <property type="match status" value="1"/>
</dbReference>
<accession>A0AAQ3MTI4</accession>
<feature type="region of interest" description="Disordered" evidence="1">
    <location>
        <begin position="190"/>
        <end position="215"/>
    </location>
</feature>
<reference evidence="2 3" key="1">
    <citation type="journal article" date="2023" name="Life. Sci Alliance">
        <title>Evolutionary insights into 3D genome organization and epigenetic landscape of Vigna mungo.</title>
        <authorList>
            <person name="Junaid A."/>
            <person name="Singh B."/>
            <person name="Bhatia S."/>
        </authorList>
    </citation>
    <scope>NUCLEOTIDE SEQUENCE [LARGE SCALE GENOMIC DNA]</scope>
    <source>
        <strain evidence="2">Urdbean</strain>
    </source>
</reference>
<feature type="compositionally biased region" description="Pro residues" evidence="1">
    <location>
        <begin position="190"/>
        <end position="211"/>
    </location>
</feature>